<evidence type="ECO:0000256" key="8">
    <source>
        <dbReference type="ARBA" id="ARBA00022694"/>
    </source>
</evidence>
<dbReference type="InterPro" id="IPR014720">
    <property type="entry name" value="dsRBD_dom"/>
</dbReference>
<sequence>MFLLDMYLPNGIILSEMLDLTELEKSLGVKFENLSLLEQALIHTSWVNENPNHLSGSNERMEFLGDAVLGVIFADRLYHDFPDIQEGDLTRFRSLLVRRESLVRVALGINLGKYLYLGRGEDASKGRFKPANLAGAFEAVLAAIYLDKGIDATREVIFRLFKTEMERVQTLSSNIDYKSRLQELVQAQFQLTPRYRIIDFSGPEHNRLFIAEVYTEDKVLAEGSGRSKKEAETSAAKEALQQFENSFTAEDNI</sequence>
<evidence type="ECO:0000256" key="3">
    <source>
        <dbReference type="ARBA" id="ARBA00010183"/>
    </source>
</evidence>
<dbReference type="FunFam" id="3.30.160.20:FF:000003">
    <property type="entry name" value="Ribonuclease 3"/>
    <property type="match status" value="1"/>
</dbReference>
<dbReference type="GO" id="GO:0005737">
    <property type="term" value="C:cytoplasm"/>
    <property type="evidence" value="ECO:0007669"/>
    <property type="project" value="UniProtKB-SubCell"/>
</dbReference>
<dbReference type="GO" id="GO:0008033">
    <property type="term" value="P:tRNA processing"/>
    <property type="evidence" value="ECO:0007669"/>
    <property type="project" value="UniProtKB-KW"/>
</dbReference>
<dbReference type="GO" id="GO:0046872">
    <property type="term" value="F:metal ion binding"/>
    <property type="evidence" value="ECO:0007669"/>
    <property type="project" value="UniProtKB-KW"/>
</dbReference>
<dbReference type="PROSITE" id="PS00517">
    <property type="entry name" value="RNASE_3_1"/>
    <property type="match status" value="1"/>
</dbReference>
<comment type="subunit">
    <text evidence="4 15">Homodimer.</text>
</comment>
<evidence type="ECO:0000259" key="17">
    <source>
        <dbReference type="PROSITE" id="PS50142"/>
    </source>
</evidence>
<dbReference type="GO" id="GO:0003725">
    <property type="term" value="F:double-stranded RNA binding"/>
    <property type="evidence" value="ECO:0007669"/>
    <property type="project" value="TreeGrafter"/>
</dbReference>
<keyword evidence="13 15" id="KW-0460">Magnesium</keyword>
<dbReference type="GO" id="GO:0006397">
    <property type="term" value="P:mRNA processing"/>
    <property type="evidence" value="ECO:0007669"/>
    <property type="project" value="UniProtKB-UniRule"/>
</dbReference>
<feature type="domain" description="RNase III" evidence="17">
    <location>
        <begin position="20"/>
        <end position="149"/>
    </location>
</feature>
<evidence type="ECO:0000256" key="5">
    <source>
        <dbReference type="ARBA" id="ARBA00022490"/>
    </source>
</evidence>
<gene>
    <name evidence="15" type="primary">rnc</name>
    <name evidence="18" type="ORF">DEHALATV1_0855</name>
</gene>
<dbReference type="GO" id="GO:0042802">
    <property type="term" value="F:identical protein binding"/>
    <property type="evidence" value="ECO:0007669"/>
    <property type="project" value="UniProtKB-ARBA"/>
</dbReference>
<keyword evidence="14 15" id="KW-0694">RNA-binding</keyword>
<dbReference type="Pfam" id="PF14622">
    <property type="entry name" value="Ribonucleas_3_3"/>
    <property type="match status" value="1"/>
</dbReference>
<dbReference type="Gene3D" id="1.10.1520.10">
    <property type="entry name" value="Ribonuclease III domain"/>
    <property type="match status" value="1"/>
</dbReference>
<evidence type="ECO:0000256" key="6">
    <source>
        <dbReference type="ARBA" id="ARBA00022552"/>
    </source>
</evidence>
<evidence type="ECO:0000313" key="18">
    <source>
        <dbReference type="EMBL" id="BAZ97483.1"/>
    </source>
</evidence>
<dbReference type="NCBIfam" id="TIGR02191">
    <property type="entry name" value="RNaseIII"/>
    <property type="match status" value="1"/>
</dbReference>
<dbReference type="GO" id="GO:0019843">
    <property type="term" value="F:rRNA binding"/>
    <property type="evidence" value="ECO:0007669"/>
    <property type="project" value="UniProtKB-KW"/>
</dbReference>
<comment type="caution">
    <text evidence="15">Lacks conserved residue(s) required for the propagation of feature annotation.</text>
</comment>
<comment type="similarity">
    <text evidence="3">Belongs to the ribonuclease III family.</text>
</comment>
<evidence type="ECO:0000256" key="10">
    <source>
        <dbReference type="ARBA" id="ARBA00022723"/>
    </source>
</evidence>
<dbReference type="Gene3D" id="3.30.160.20">
    <property type="match status" value="1"/>
</dbReference>
<keyword evidence="15" id="KW-0699">rRNA-binding</keyword>
<dbReference type="CDD" id="cd00593">
    <property type="entry name" value="RIBOc"/>
    <property type="match status" value="1"/>
</dbReference>
<protein>
    <recommendedName>
        <fullName evidence="15">Ribonuclease 3</fullName>
        <ecNumber evidence="15">3.1.26.3</ecNumber>
    </recommendedName>
    <alternativeName>
        <fullName evidence="15">Ribonuclease III</fullName>
        <shortName evidence="15">RNase III</shortName>
    </alternativeName>
</protein>
<dbReference type="EC" id="3.1.26.3" evidence="15"/>
<dbReference type="Proteomes" id="UP000218257">
    <property type="component" value="Chromosome"/>
</dbReference>
<dbReference type="SUPFAM" id="SSF54768">
    <property type="entry name" value="dsRNA-binding domain-like"/>
    <property type="match status" value="1"/>
</dbReference>
<keyword evidence="10 15" id="KW-0479">Metal-binding</keyword>
<evidence type="ECO:0000256" key="13">
    <source>
        <dbReference type="ARBA" id="ARBA00022842"/>
    </source>
</evidence>
<comment type="catalytic activity">
    <reaction evidence="1 15">
        <text>Endonucleolytic cleavage to 5'-phosphomonoester.</text>
        <dbReference type="EC" id="3.1.26.3"/>
    </reaction>
</comment>
<dbReference type="AlphaFoldDB" id="A0AB33HQG7"/>
<keyword evidence="7 15" id="KW-0507">mRNA processing</keyword>
<keyword evidence="5 15" id="KW-0963">Cytoplasm</keyword>
<dbReference type="InterPro" id="IPR000999">
    <property type="entry name" value="RNase_III_dom"/>
</dbReference>
<dbReference type="PROSITE" id="PS50137">
    <property type="entry name" value="DS_RBD"/>
    <property type="match status" value="1"/>
</dbReference>
<dbReference type="PANTHER" id="PTHR11207">
    <property type="entry name" value="RIBONUCLEASE III"/>
    <property type="match status" value="1"/>
</dbReference>
<dbReference type="GO" id="GO:0004525">
    <property type="term" value="F:ribonuclease III activity"/>
    <property type="evidence" value="ECO:0007669"/>
    <property type="project" value="UniProtKB-UniRule"/>
</dbReference>
<dbReference type="PANTHER" id="PTHR11207:SF0">
    <property type="entry name" value="RIBONUCLEASE 3"/>
    <property type="match status" value="1"/>
</dbReference>
<dbReference type="FunFam" id="1.10.1520.10:FF:000001">
    <property type="entry name" value="Ribonuclease 3"/>
    <property type="match status" value="1"/>
</dbReference>
<evidence type="ECO:0000256" key="7">
    <source>
        <dbReference type="ARBA" id="ARBA00022664"/>
    </source>
</evidence>
<dbReference type="InterPro" id="IPR011907">
    <property type="entry name" value="RNase_III"/>
</dbReference>
<organism evidence="18 19">
    <name type="scientific">Dehalococcoides mccartyi</name>
    <dbReference type="NCBI Taxonomy" id="61435"/>
    <lineage>
        <taxon>Bacteria</taxon>
        <taxon>Bacillati</taxon>
        <taxon>Chloroflexota</taxon>
        <taxon>Dehalococcoidia</taxon>
        <taxon>Dehalococcoidales</taxon>
        <taxon>Dehalococcoidaceae</taxon>
        <taxon>Dehalococcoides</taxon>
    </lineage>
</organism>
<evidence type="ECO:0000259" key="16">
    <source>
        <dbReference type="PROSITE" id="PS50137"/>
    </source>
</evidence>
<evidence type="ECO:0000256" key="14">
    <source>
        <dbReference type="ARBA" id="ARBA00022884"/>
    </source>
</evidence>
<evidence type="ECO:0000313" key="19">
    <source>
        <dbReference type="Proteomes" id="UP000218257"/>
    </source>
</evidence>
<evidence type="ECO:0000256" key="11">
    <source>
        <dbReference type="ARBA" id="ARBA00022759"/>
    </source>
</evidence>
<dbReference type="CDD" id="cd10845">
    <property type="entry name" value="DSRM_RNAse_III_family"/>
    <property type="match status" value="1"/>
</dbReference>
<keyword evidence="6 15" id="KW-0698">rRNA processing</keyword>
<dbReference type="SUPFAM" id="SSF69065">
    <property type="entry name" value="RNase III domain-like"/>
    <property type="match status" value="1"/>
</dbReference>
<keyword evidence="12 15" id="KW-0378">Hydrolase</keyword>
<keyword evidence="11 15" id="KW-0255">Endonuclease</keyword>
<comment type="subcellular location">
    <subcellularLocation>
        <location evidence="2 15">Cytoplasm</location>
    </subcellularLocation>
</comment>
<dbReference type="EMBL" id="AP017649">
    <property type="protein sequence ID" value="BAZ97483.1"/>
    <property type="molecule type" value="Genomic_DNA"/>
</dbReference>
<feature type="binding site" evidence="15">
    <location>
        <position position="138"/>
    </location>
    <ligand>
        <name>Mg(2+)</name>
        <dbReference type="ChEBI" id="CHEBI:18420"/>
    </ligand>
</feature>
<evidence type="ECO:0000256" key="12">
    <source>
        <dbReference type="ARBA" id="ARBA00022801"/>
    </source>
</evidence>
<evidence type="ECO:0000256" key="9">
    <source>
        <dbReference type="ARBA" id="ARBA00022722"/>
    </source>
</evidence>
<evidence type="ECO:0000256" key="2">
    <source>
        <dbReference type="ARBA" id="ARBA00004496"/>
    </source>
</evidence>
<evidence type="ECO:0000256" key="1">
    <source>
        <dbReference type="ARBA" id="ARBA00000109"/>
    </source>
</evidence>
<comment type="function">
    <text evidence="15">Digests double-stranded RNA. Involved in the processing of primary rRNA transcript to yield the immediate precursors to the large and small rRNAs (23S and 16S). Processes some mRNAs, and tRNAs when they are encoded in the rRNA operon. Processes pre-crRNA and tracrRNA of type II CRISPR loci if present in the organism.</text>
</comment>
<evidence type="ECO:0000256" key="4">
    <source>
        <dbReference type="ARBA" id="ARBA00011738"/>
    </source>
</evidence>
<dbReference type="SMART" id="SM00358">
    <property type="entry name" value="DSRM"/>
    <property type="match status" value="1"/>
</dbReference>
<keyword evidence="9 15" id="KW-0540">Nuclease</keyword>
<feature type="binding site" evidence="15">
    <location>
        <position position="62"/>
    </location>
    <ligand>
        <name>Mg(2+)</name>
        <dbReference type="ChEBI" id="CHEBI:18420"/>
    </ligand>
</feature>
<feature type="active site" evidence="15">
    <location>
        <position position="138"/>
    </location>
</feature>
<reference evidence="18 19" key="1">
    <citation type="journal article" date="2017" name="Sci. Rep.">
        <title>Isolation and genomic characterization of a Dehalococcoides strain suggests genomic rearrangement during culture.</title>
        <authorList>
            <person name="Yohda M."/>
            <person name="Ikegami K."/>
            <person name="Aita Y."/>
            <person name="Kitajima M."/>
            <person name="Takechi A."/>
            <person name="Iwamoto M."/>
            <person name="Fukuda T."/>
            <person name="Tamura N."/>
            <person name="Shibasaki J."/>
            <person name="Koike S."/>
            <person name="Komatsu D."/>
            <person name="Miyagi S."/>
            <person name="Nishimura M."/>
            <person name="Uchino Y."/>
            <person name="Shiroma A."/>
            <person name="Shimoji M."/>
            <person name="Tamotsu H."/>
            <person name="Ashimine N."/>
            <person name="Shinzato M."/>
            <person name="Ohki S."/>
            <person name="Nakano K."/>
            <person name="Teruya K."/>
            <person name="Satou K."/>
            <person name="Hirano T."/>
            <person name="Yagi O."/>
        </authorList>
    </citation>
    <scope>NUCLEOTIDE SEQUENCE [LARGE SCALE GENOMIC DNA]</scope>
    <source>
        <strain evidence="18 19">UCH-ATV1</strain>
    </source>
</reference>
<dbReference type="SMART" id="SM00535">
    <property type="entry name" value="RIBOc"/>
    <property type="match status" value="1"/>
</dbReference>
<name>A0AB33HQG7_9CHLR</name>
<comment type="cofactor">
    <cofactor evidence="15">
        <name>Mg(2+)</name>
        <dbReference type="ChEBI" id="CHEBI:18420"/>
    </cofactor>
</comment>
<dbReference type="GO" id="GO:0006364">
    <property type="term" value="P:rRNA processing"/>
    <property type="evidence" value="ECO:0007669"/>
    <property type="project" value="UniProtKB-UniRule"/>
</dbReference>
<dbReference type="PROSITE" id="PS50142">
    <property type="entry name" value="RNASE_3_2"/>
    <property type="match status" value="1"/>
</dbReference>
<evidence type="ECO:0000256" key="15">
    <source>
        <dbReference type="HAMAP-Rule" id="MF_00104"/>
    </source>
</evidence>
<dbReference type="Pfam" id="PF00035">
    <property type="entry name" value="dsrm"/>
    <property type="match status" value="1"/>
</dbReference>
<dbReference type="HAMAP" id="MF_00104">
    <property type="entry name" value="RNase_III"/>
    <property type="match status" value="1"/>
</dbReference>
<proteinExistence type="inferred from homology"/>
<dbReference type="InterPro" id="IPR036389">
    <property type="entry name" value="RNase_III_sf"/>
</dbReference>
<keyword evidence="8 15" id="KW-0819">tRNA processing</keyword>
<accession>A0AB33HQG7</accession>
<feature type="active site" evidence="15">
    <location>
        <position position="66"/>
    </location>
</feature>
<feature type="domain" description="DRBM" evidence="16">
    <location>
        <begin position="176"/>
        <end position="245"/>
    </location>
</feature>
<dbReference type="GO" id="GO:0010468">
    <property type="term" value="P:regulation of gene expression"/>
    <property type="evidence" value="ECO:0007669"/>
    <property type="project" value="TreeGrafter"/>
</dbReference>